<organism evidence="3 4">
    <name type="scientific">Seohaeicola nanhaiensis</name>
    <dbReference type="NCBI Taxonomy" id="1387282"/>
    <lineage>
        <taxon>Bacteria</taxon>
        <taxon>Pseudomonadati</taxon>
        <taxon>Pseudomonadota</taxon>
        <taxon>Alphaproteobacteria</taxon>
        <taxon>Rhodobacterales</taxon>
        <taxon>Roseobacteraceae</taxon>
        <taxon>Seohaeicola</taxon>
    </lineage>
</organism>
<dbReference type="Proteomes" id="UP001595973">
    <property type="component" value="Unassembled WGS sequence"/>
</dbReference>
<evidence type="ECO:0000259" key="2">
    <source>
        <dbReference type="PROSITE" id="PS51724"/>
    </source>
</evidence>
<keyword evidence="4" id="KW-1185">Reference proteome</keyword>
<evidence type="ECO:0000313" key="4">
    <source>
        <dbReference type="Proteomes" id="UP001595973"/>
    </source>
</evidence>
<feature type="signal peptide" evidence="1">
    <location>
        <begin position="1"/>
        <end position="20"/>
    </location>
</feature>
<reference evidence="4" key="1">
    <citation type="journal article" date="2019" name="Int. J. Syst. Evol. Microbiol.">
        <title>The Global Catalogue of Microorganisms (GCM) 10K type strain sequencing project: providing services to taxonomists for standard genome sequencing and annotation.</title>
        <authorList>
            <consortium name="The Broad Institute Genomics Platform"/>
            <consortium name="The Broad Institute Genome Sequencing Center for Infectious Disease"/>
            <person name="Wu L."/>
            <person name="Ma J."/>
        </authorList>
    </citation>
    <scope>NUCLEOTIDE SEQUENCE [LARGE SCALE GENOMIC DNA]</scope>
    <source>
        <strain evidence="4">CGMCC 4.7283</strain>
    </source>
</reference>
<accession>A0ABV9KMG5</accession>
<dbReference type="InterPro" id="IPR036680">
    <property type="entry name" value="SPOR-like_sf"/>
</dbReference>
<protein>
    <recommendedName>
        <fullName evidence="2">SPOR domain-containing protein</fullName>
    </recommendedName>
</protein>
<proteinExistence type="predicted"/>
<dbReference type="InterPro" id="IPR007730">
    <property type="entry name" value="SPOR-like_dom"/>
</dbReference>
<dbReference type="EMBL" id="JBHSGI010000033">
    <property type="protein sequence ID" value="MFC4671239.1"/>
    <property type="molecule type" value="Genomic_DNA"/>
</dbReference>
<feature type="chain" id="PRO_5045062712" description="SPOR domain-containing protein" evidence="1">
    <location>
        <begin position="21"/>
        <end position="313"/>
    </location>
</feature>
<feature type="domain" description="SPOR" evidence="2">
    <location>
        <begin position="238"/>
        <end position="313"/>
    </location>
</feature>
<dbReference type="SUPFAM" id="SSF110997">
    <property type="entry name" value="Sporulation related repeat"/>
    <property type="match status" value="1"/>
</dbReference>
<name>A0ABV9KMG5_9RHOB</name>
<gene>
    <name evidence="3" type="ORF">ACFO5X_21995</name>
</gene>
<dbReference type="RefSeq" id="WP_380721508.1">
    <property type="nucleotide sequence ID" value="NZ_JBHSGI010000033.1"/>
</dbReference>
<keyword evidence="1" id="KW-0732">Signal</keyword>
<evidence type="ECO:0000313" key="3">
    <source>
        <dbReference type="EMBL" id="MFC4671239.1"/>
    </source>
</evidence>
<comment type="caution">
    <text evidence="3">The sequence shown here is derived from an EMBL/GenBank/DDBJ whole genome shotgun (WGS) entry which is preliminary data.</text>
</comment>
<sequence length="313" mass="32975">MRAASVVGMWLFAAALTAGAGMGQAAGNPPGPAEIPPSSYSERQYVDSRGCVFIRAGIGGVVTWVPQVDRSRAPVCGRVPSLKVVVGVQKPVARRVVVAAPALRVVPQHVYEDRQNTRNVAVPKGYRPVWKDDRLNPHRAERTLAPSLAVAVPAPPKGYRGAWQDGRLNTRRAQGTAAGEAAMGAIWTDELPRRLQPGPPPARVVTATNNARNGRSPYWEPPVVARLSTRSAVDAPPPAKARPTYVRVATYAAAEEARGVAEALARSGLTMRLGKTGAGASVVLAGPYAGPAEAQAALAAVRRAGYRQAAVMR</sequence>
<dbReference type="PROSITE" id="PS51724">
    <property type="entry name" value="SPOR"/>
    <property type="match status" value="1"/>
</dbReference>
<dbReference type="Gene3D" id="3.30.70.1070">
    <property type="entry name" value="Sporulation related repeat"/>
    <property type="match status" value="1"/>
</dbReference>
<evidence type="ECO:0000256" key="1">
    <source>
        <dbReference type="SAM" id="SignalP"/>
    </source>
</evidence>